<protein>
    <submittedName>
        <fullName evidence="2">Uncharacterized protein</fullName>
    </submittedName>
</protein>
<dbReference type="AlphaFoldDB" id="A0A0C9TBM1"/>
<feature type="region of interest" description="Disordered" evidence="1">
    <location>
        <begin position="184"/>
        <end position="315"/>
    </location>
</feature>
<feature type="compositionally biased region" description="Polar residues" evidence="1">
    <location>
        <begin position="185"/>
        <end position="202"/>
    </location>
</feature>
<proteinExistence type="predicted"/>
<evidence type="ECO:0000256" key="1">
    <source>
        <dbReference type="SAM" id="MobiDB-lite"/>
    </source>
</evidence>
<reference evidence="3" key="2">
    <citation type="submission" date="2015-01" db="EMBL/GenBank/DDBJ databases">
        <title>Evolutionary Origins and Diversification of the Mycorrhizal Mutualists.</title>
        <authorList>
            <consortium name="DOE Joint Genome Institute"/>
            <consortium name="Mycorrhizal Genomics Consortium"/>
            <person name="Kohler A."/>
            <person name="Kuo A."/>
            <person name="Nagy L.G."/>
            <person name="Floudas D."/>
            <person name="Copeland A."/>
            <person name="Barry K.W."/>
            <person name="Cichocki N."/>
            <person name="Veneault-Fourrey C."/>
            <person name="LaButti K."/>
            <person name="Lindquist E.A."/>
            <person name="Lipzen A."/>
            <person name="Lundell T."/>
            <person name="Morin E."/>
            <person name="Murat C."/>
            <person name="Riley R."/>
            <person name="Ohm R."/>
            <person name="Sun H."/>
            <person name="Tunlid A."/>
            <person name="Henrissat B."/>
            <person name="Grigoriev I.V."/>
            <person name="Hibbett D.S."/>
            <person name="Martin F."/>
        </authorList>
    </citation>
    <scope>NUCLEOTIDE SEQUENCE [LARGE SCALE GENOMIC DNA]</scope>
    <source>
        <strain evidence="3">ATCC 200175</strain>
    </source>
</reference>
<feature type="compositionally biased region" description="Low complexity" evidence="1">
    <location>
        <begin position="208"/>
        <end position="221"/>
    </location>
</feature>
<gene>
    <name evidence="2" type="ORF">PAXINDRAFT_183101</name>
</gene>
<accession>A0A0C9TBM1</accession>
<reference evidence="2 3" key="1">
    <citation type="submission" date="2014-06" db="EMBL/GenBank/DDBJ databases">
        <authorList>
            <consortium name="DOE Joint Genome Institute"/>
            <person name="Kuo A."/>
            <person name="Kohler A."/>
            <person name="Nagy L.G."/>
            <person name="Floudas D."/>
            <person name="Copeland A."/>
            <person name="Barry K.W."/>
            <person name="Cichocki N."/>
            <person name="Veneault-Fourrey C."/>
            <person name="LaButti K."/>
            <person name="Lindquist E.A."/>
            <person name="Lipzen A."/>
            <person name="Lundell T."/>
            <person name="Morin E."/>
            <person name="Murat C."/>
            <person name="Sun H."/>
            <person name="Tunlid A."/>
            <person name="Henrissat B."/>
            <person name="Grigoriev I.V."/>
            <person name="Hibbett D.S."/>
            <person name="Martin F."/>
            <person name="Nordberg H.P."/>
            <person name="Cantor M.N."/>
            <person name="Hua S.X."/>
        </authorList>
    </citation>
    <scope>NUCLEOTIDE SEQUENCE [LARGE SCALE GENOMIC DNA]</scope>
    <source>
        <strain evidence="2 3">ATCC 200175</strain>
    </source>
</reference>
<organism evidence="2 3">
    <name type="scientific">Paxillus involutus ATCC 200175</name>
    <dbReference type="NCBI Taxonomy" id="664439"/>
    <lineage>
        <taxon>Eukaryota</taxon>
        <taxon>Fungi</taxon>
        <taxon>Dikarya</taxon>
        <taxon>Basidiomycota</taxon>
        <taxon>Agaricomycotina</taxon>
        <taxon>Agaricomycetes</taxon>
        <taxon>Agaricomycetidae</taxon>
        <taxon>Boletales</taxon>
        <taxon>Paxilineae</taxon>
        <taxon>Paxillaceae</taxon>
        <taxon>Paxillus</taxon>
    </lineage>
</organism>
<evidence type="ECO:0000313" key="2">
    <source>
        <dbReference type="EMBL" id="KIJ04646.1"/>
    </source>
</evidence>
<name>A0A0C9TBM1_PAXIN</name>
<dbReference type="HOGENOM" id="CLU_990795_0_0_1"/>
<dbReference type="EMBL" id="KN821639">
    <property type="protein sequence ID" value="KIJ04646.1"/>
    <property type="molecule type" value="Genomic_DNA"/>
</dbReference>
<dbReference type="Proteomes" id="UP000053647">
    <property type="component" value="Unassembled WGS sequence"/>
</dbReference>
<keyword evidence="3" id="KW-1185">Reference proteome</keyword>
<sequence length="315" mass="34780">MARWESLRPAVNTENFLKVKARQAYHHPPRHACDYNPRHAFVWLTSVIDVCVSNLRSKSGKIFVQFNVDDTVEHKTRKSTAAPDSTVWPEQVSFDEPETVILSATVYGRRLYINYHKLRHTANTSLGELLTRTPQLVVLPLLDKESQEAGTLSFSITSVPTTPMISGTEAQAANLIIQASEATARESQLVPSRVGSRSTLESSEVDSSDQQCQTTSTSRTTPEPYQSPGSGAGVVTKQNRGPDLRIDTSFDGAEQFLDKHSTSSSRHRLPSRNLHPGSSAAQRDSNRKGQPTPVLAVETPKTPNIMRRIRSPASH</sequence>
<evidence type="ECO:0000313" key="3">
    <source>
        <dbReference type="Proteomes" id="UP000053647"/>
    </source>
</evidence>